<name>A0A2V3ILN0_9FLOR</name>
<protein>
    <submittedName>
        <fullName evidence="7">Flotillin-1</fullName>
    </submittedName>
</protein>
<evidence type="ECO:0000256" key="5">
    <source>
        <dbReference type="SAM" id="Coils"/>
    </source>
</evidence>
<keyword evidence="8" id="KW-1185">Reference proteome</keyword>
<dbReference type="PANTHER" id="PTHR13806">
    <property type="entry name" value="FLOTILLIN-RELATED"/>
    <property type="match status" value="1"/>
</dbReference>
<dbReference type="InterPro" id="IPR036013">
    <property type="entry name" value="Band_7/SPFH_dom_sf"/>
</dbReference>
<reference evidence="7 8" key="1">
    <citation type="journal article" date="2018" name="Mol. Biol. Evol.">
        <title>Analysis of the draft genome of the red seaweed Gracilariopsis chorda provides insights into genome size evolution in Rhodophyta.</title>
        <authorList>
            <person name="Lee J."/>
            <person name="Yang E.C."/>
            <person name="Graf L."/>
            <person name="Yang J.H."/>
            <person name="Qiu H."/>
            <person name="Zel Zion U."/>
            <person name="Chan C.X."/>
            <person name="Stephens T.G."/>
            <person name="Weber A.P.M."/>
            <person name="Boo G.H."/>
            <person name="Boo S.M."/>
            <person name="Kim K.M."/>
            <person name="Shin Y."/>
            <person name="Jung M."/>
            <person name="Lee S.J."/>
            <person name="Yim H.S."/>
            <person name="Lee J.H."/>
            <person name="Bhattacharya D."/>
            <person name="Yoon H.S."/>
        </authorList>
    </citation>
    <scope>NUCLEOTIDE SEQUENCE [LARGE SCALE GENOMIC DNA]</scope>
    <source>
        <strain evidence="7 8">SKKU-2015</strain>
        <tissue evidence="7">Whole body</tissue>
    </source>
</reference>
<keyword evidence="5" id="KW-0175">Coiled coil</keyword>
<dbReference type="Gene3D" id="3.30.479.30">
    <property type="entry name" value="Band 7 domain"/>
    <property type="match status" value="1"/>
</dbReference>
<dbReference type="InterPro" id="IPR001107">
    <property type="entry name" value="Band_7"/>
</dbReference>
<dbReference type="PANTHER" id="PTHR13806:SF46">
    <property type="entry name" value="FLOTILLIN-1-RELATED"/>
    <property type="match status" value="1"/>
</dbReference>
<dbReference type="Pfam" id="PF01145">
    <property type="entry name" value="Band_7"/>
    <property type="match status" value="1"/>
</dbReference>
<evidence type="ECO:0000256" key="3">
    <source>
        <dbReference type="ARBA" id="ARBA00023136"/>
    </source>
</evidence>
<evidence type="ECO:0000313" key="8">
    <source>
        <dbReference type="Proteomes" id="UP000247409"/>
    </source>
</evidence>
<evidence type="ECO:0000259" key="6">
    <source>
        <dbReference type="Pfam" id="PF01145"/>
    </source>
</evidence>
<dbReference type="AlphaFoldDB" id="A0A2V3ILN0"/>
<dbReference type="InterPro" id="IPR027705">
    <property type="entry name" value="Flotillin_fam"/>
</dbReference>
<dbReference type="GO" id="GO:0002020">
    <property type="term" value="F:protease binding"/>
    <property type="evidence" value="ECO:0007669"/>
    <property type="project" value="TreeGrafter"/>
</dbReference>
<dbReference type="EMBL" id="NBIV01000141">
    <property type="protein sequence ID" value="PXF42994.1"/>
    <property type="molecule type" value="Genomic_DNA"/>
</dbReference>
<feature type="coiled-coil region" evidence="5">
    <location>
        <begin position="256"/>
        <end position="290"/>
    </location>
</feature>
<organism evidence="7 8">
    <name type="scientific">Gracilariopsis chorda</name>
    <dbReference type="NCBI Taxonomy" id="448386"/>
    <lineage>
        <taxon>Eukaryota</taxon>
        <taxon>Rhodophyta</taxon>
        <taxon>Florideophyceae</taxon>
        <taxon>Rhodymeniophycidae</taxon>
        <taxon>Gracilariales</taxon>
        <taxon>Gracilariaceae</taxon>
        <taxon>Gracilariopsis</taxon>
    </lineage>
</organism>
<evidence type="ECO:0000313" key="7">
    <source>
        <dbReference type="EMBL" id="PXF42994.1"/>
    </source>
</evidence>
<proteinExistence type="inferred from homology"/>
<evidence type="ECO:0000256" key="4">
    <source>
        <dbReference type="RuleBase" id="RU366054"/>
    </source>
</evidence>
<keyword evidence="3" id="KW-0472">Membrane</keyword>
<comment type="subcellular location">
    <subcellularLocation>
        <location evidence="1">Membrane</location>
    </subcellularLocation>
</comment>
<gene>
    <name evidence="7" type="ORF">BWQ96_07242</name>
</gene>
<comment type="caution">
    <text evidence="7">The sequence shown here is derived from an EMBL/GenBank/DDBJ whole genome shotgun (WGS) entry which is preliminary data.</text>
</comment>
<dbReference type="Proteomes" id="UP000247409">
    <property type="component" value="Unassembled WGS sequence"/>
</dbReference>
<accession>A0A2V3ILN0</accession>
<evidence type="ECO:0000256" key="1">
    <source>
        <dbReference type="ARBA" id="ARBA00004370"/>
    </source>
</evidence>
<evidence type="ECO:0000256" key="2">
    <source>
        <dbReference type="ARBA" id="ARBA00007161"/>
    </source>
</evidence>
<dbReference type="OrthoDB" id="6080404at2759"/>
<dbReference type="SUPFAM" id="SSF117892">
    <property type="entry name" value="Band 7/SPFH domain"/>
    <property type="match status" value="1"/>
</dbReference>
<dbReference type="STRING" id="448386.A0A2V3ILN0"/>
<dbReference type="GO" id="GO:0005886">
    <property type="term" value="C:plasma membrane"/>
    <property type="evidence" value="ECO:0007669"/>
    <property type="project" value="TreeGrafter"/>
</dbReference>
<sequence length="490" mass="54330">MIKTSGRNRVDVQIGGRLTYVPGLQRVDYLNLELRTITVTTKRGISRTGAPVSVTSTCQVKIQGWNPRNKFNASTPSLGAAGDSTLVVDEAAILLAAQHFAGKRAEDIDNSIKQTVSGHQRAIIGTLTIEQLIHDRDVFCEKVVDHCFNDLRSMGLAIVSYTLVTVSDDHGYIEALGAAENALVQRRKTEGEAIHRSRARINASVKQTTAHINENEEHIRTNESNMETHITDAQAATRIERVKAVREKAFDITSAEREAELLVKRQRARAAELAAELEVTRRAVEKMRLKVERNVQVEADAKLYRQMLKADRSVETARVQAEKKIELTKAHAEAKAEEVRRKGVADANVQAAAISDKGLAEAKAIRSRGLAEAEVERMQAQTIRAQGMAELDVLEERLRIWRESPYEAYFIARNIEELEQNMRAIVEPLVSAEALVFVNQDTSTRETTVTNAVSSLTAQVPVIFDALLRRTSHHEDSNTAGITSSRNGTD</sequence>
<comment type="similarity">
    <text evidence="2 4">Belongs to the band 7/mec-2 family. Flotillin subfamily.</text>
</comment>
<feature type="domain" description="Band 7" evidence="6">
    <location>
        <begin position="15"/>
        <end position="191"/>
    </location>
</feature>
<dbReference type="CDD" id="cd03399">
    <property type="entry name" value="SPFH_flotillin"/>
    <property type="match status" value="1"/>
</dbReference>
<dbReference type="GO" id="GO:0072659">
    <property type="term" value="P:protein localization to plasma membrane"/>
    <property type="evidence" value="ECO:0007669"/>
    <property type="project" value="TreeGrafter"/>
</dbReference>